<dbReference type="EMBL" id="FMIE01000032">
    <property type="protein sequence ID" value="SCL81620.1"/>
    <property type="molecule type" value="Genomic_DNA"/>
</dbReference>
<dbReference type="Proteomes" id="UP000219974">
    <property type="component" value="Unassembled WGS sequence"/>
</dbReference>
<evidence type="ECO:0000313" key="1">
    <source>
        <dbReference type="EMBL" id="CXH97349.1"/>
    </source>
</evidence>
<dbReference type="EMBL" id="FMIH01000027">
    <property type="protein sequence ID" value="SCL81402.1"/>
    <property type="molecule type" value="Genomic_DNA"/>
</dbReference>
<dbReference type="Proteomes" id="UP000220214">
    <property type="component" value="Unassembled WGS sequence"/>
</dbReference>
<sequence>MKYLCCFVERCNSYFIGGINWIEINTIKALNNLNDIFKTIENYLENISQINIQEIIYGPIQLVGWRKRSKKKQNMKKVINLVVGNKSANIVMNSFDDKR</sequence>
<gene>
    <name evidence="1" type="ORF">PBK173_000049800</name>
    <name evidence="2" type="ORF">PBNK65E_000492900</name>
    <name evidence="4" type="ORF">PBNK65NY_000489700</name>
    <name evidence="5" type="ORF">PBSP11A_000047500</name>
    <name evidence="3" type="ORF">PBSP11RLL_000489700</name>
</gene>
<dbReference type="AlphaFoldDB" id="A0A0Y9U616"/>
<protein>
    <submittedName>
        <fullName evidence="1">Uncharacterized protein</fullName>
    </submittedName>
</protein>
<reference evidence="1 6" key="1">
    <citation type="submission" date="2016-02" db="EMBL/GenBank/DDBJ databases">
        <authorList>
            <consortium name="Pathogen Informatics"/>
        </authorList>
    </citation>
    <scope>NUCLEOTIDE SEQUENCE [LARGE SCALE GENOMIC DNA]</scope>
    <source>
        <strain evidence="1 6">K173</strain>
        <strain evidence="4">NK65 ny</strain>
        <strain evidence="2 9">NK65e</strain>
        <strain evidence="5 7">SP11 Antwerpcl1</strain>
        <strain evidence="3 8">SP11 RLL</strain>
    </source>
</reference>
<evidence type="ECO:0000313" key="2">
    <source>
        <dbReference type="EMBL" id="SBW38104.1"/>
    </source>
</evidence>
<dbReference type="Proteomes" id="UP000219860">
    <property type="component" value="Chromosome 3"/>
</dbReference>
<dbReference type="Proteomes" id="UP000069549">
    <property type="component" value="Chromosome 3"/>
</dbReference>
<dbReference type="EMBL" id="FLVA01000039">
    <property type="protein sequence ID" value="SBW38104.1"/>
    <property type="molecule type" value="Genomic_DNA"/>
</dbReference>
<evidence type="ECO:0000313" key="3">
    <source>
        <dbReference type="EMBL" id="SCL81402.1"/>
    </source>
</evidence>
<proteinExistence type="predicted"/>
<name>A0A0Y9U616_PLABE</name>
<accession>A0A0Y9U616</accession>
<evidence type="ECO:0000313" key="7">
    <source>
        <dbReference type="Proteomes" id="UP000219860"/>
    </source>
</evidence>
<dbReference type="Proteomes" id="UP000516480">
    <property type="component" value="Unassembled WGS sequence"/>
</dbReference>
<organism evidence="1 6">
    <name type="scientific">Plasmodium berghei</name>
    <dbReference type="NCBI Taxonomy" id="5821"/>
    <lineage>
        <taxon>Eukaryota</taxon>
        <taxon>Sar</taxon>
        <taxon>Alveolata</taxon>
        <taxon>Apicomplexa</taxon>
        <taxon>Aconoidasida</taxon>
        <taxon>Haemosporida</taxon>
        <taxon>Plasmodiidae</taxon>
        <taxon>Plasmodium</taxon>
        <taxon>Plasmodium (Vinckeia)</taxon>
    </lineage>
</organism>
<dbReference type="EMBL" id="LT160023">
    <property type="protein sequence ID" value="CXH97349.1"/>
    <property type="molecule type" value="Genomic_DNA"/>
</dbReference>
<evidence type="ECO:0000313" key="8">
    <source>
        <dbReference type="Proteomes" id="UP000219974"/>
    </source>
</evidence>
<evidence type="ECO:0000313" key="5">
    <source>
        <dbReference type="EMBL" id="SCM15460.1"/>
    </source>
</evidence>
<evidence type="ECO:0000313" key="9">
    <source>
        <dbReference type="Proteomes" id="UP000220214"/>
    </source>
</evidence>
<evidence type="ECO:0000313" key="4">
    <source>
        <dbReference type="EMBL" id="SCL81620.1"/>
    </source>
</evidence>
<dbReference type="EMBL" id="LT608251">
    <property type="protein sequence ID" value="SCM15460.1"/>
    <property type="molecule type" value="Genomic_DNA"/>
</dbReference>
<evidence type="ECO:0000313" key="6">
    <source>
        <dbReference type="Proteomes" id="UP000069549"/>
    </source>
</evidence>